<evidence type="ECO:0000313" key="2">
    <source>
        <dbReference type="EMBL" id="MBB3105617.1"/>
    </source>
</evidence>
<evidence type="ECO:0000256" key="1">
    <source>
        <dbReference type="SAM" id="Phobius"/>
    </source>
</evidence>
<keyword evidence="1" id="KW-0472">Membrane</keyword>
<keyword evidence="3" id="KW-1185">Reference proteome</keyword>
<keyword evidence="1" id="KW-1133">Transmembrane helix</keyword>
<gene>
    <name evidence="2" type="ORF">FHS24_000108</name>
</gene>
<feature type="transmembrane region" description="Helical" evidence="1">
    <location>
        <begin position="6"/>
        <end position="29"/>
    </location>
</feature>
<comment type="caution">
    <text evidence="2">The sequence shown here is derived from an EMBL/GenBank/DDBJ whole genome shotgun (WGS) entry which is preliminary data.</text>
</comment>
<name>A0A839T811_9GAMM</name>
<dbReference type="EMBL" id="JACHXL010000001">
    <property type="protein sequence ID" value="MBB3105617.1"/>
    <property type="molecule type" value="Genomic_DNA"/>
</dbReference>
<dbReference type="AlphaFoldDB" id="A0A839T811"/>
<keyword evidence="1" id="KW-0812">Transmembrane</keyword>
<evidence type="ECO:0000313" key="3">
    <source>
        <dbReference type="Proteomes" id="UP000588111"/>
    </source>
</evidence>
<reference evidence="2 3" key="1">
    <citation type="submission" date="2020-08" db="EMBL/GenBank/DDBJ databases">
        <title>Genomic Encyclopedia of Type Strains, Phase III (KMG-III): the genomes of soil and plant-associated and newly described type strains.</title>
        <authorList>
            <person name="Whitman W."/>
        </authorList>
    </citation>
    <scope>NUCLEOTIDE SEQUENCE [LARGE SCALE GENOMIC DNA]</scope>
    <source>
        <strain evidence="2 3">CECT 5885</strain>
    </source>
</reference>
<organism evidence="2 3">
    <name type="scientific">Psychrobacter luti</name>
    <dbReference type="NCBI Taxonomy" id="198481"/>
    <lineage>
        <taxon>Bacteria</taxon>
        <taxon>Pseudomonadati</taxon>
        <taxon>Pseudomonadota</taxon>
        <taxon>Gammaproteobacteria</taxon>
        <taxon>Moraxellales</taxon>
        <taxon>Moraxellaceae</taxon>
        <taxon>Psychrobacter</taxon>
    </lineage>
</organism>
<dbReference type="Proteomes" id="UP000588111">
    <property type="component" value="Unassembled WGS sequence"/>
</dbReference>
<protein>
    <submittedName>
        <fullName evidence="2">Uncharacterized protein</fullName>
    </submittedName>
</protein>
<accession>A0A839T811</accession>
<sequence length="64" mass="7472">MLILNFNYLCLTAFISLSLYIVSGFYNAINAFSLRIFILMTSITRPFNLSVRLQDFVKRIHHVT</sequence>
<proteinExistence type="predicted"/>